<dbReference type="Gene3D" id="1.20.940.10">
    <property type="entry name" value="Functional domain of the splicing factor Prp18"/>
    <property type="match status" value="1"/>
</dbReference>
<dbReference type="InterPro" id="IPR001680">
    <property type="entry name" value="WD40_rpt"/>
</dbReference>
<proteinExistence type="inferred from homology"/>
<dbReference type="GO" id="GO:0005198">
    <property type="term" value="F:structural molecule activity"/>
    <property type="evidence" value="ECO:0007669"/>
    <property type="project" value="TreeGrafter"/>
</dbReference>
<feature type="compositionally biased region" description="Polar residues" evidence="16">
    <location>
        <begin position="863"/>
        <end position="884"/>
    </location>
</feature>
<dbReference type="GO" id="GO:0070971">
    <property type="term" value="C:endoplasmic reticulum exit site"/>
    <property type="evidence" value="ECO:0007669"/>
    <property type="project" value="TreeGrafter"/>
</dbReference>
<dbReference type="Proteomes" id="UP000782241">
    <property type="component" value="Unassembled WGS sequence"/>
</dbReference>
<feature type="region of interest" description="Disordered" evidence="16">
    <location>
        <begin position="803"/>
        <end position="824"/>
    </location>
</feature>
<feature type="compositionally biased region" description="Polar residues" evidence="16">
    <location>
        <begin position="987"/>
        <end position="998"/>
    </location>
</feature>
<evidence type="ECO:0000256" key="1">
    <source>
        <dbReference type="ARBA" id="ARBA00004299"/>
    </source>
</evidence>
<feature type="transmembrane region" description="Helical" evidence="17">
    <location>
        <begin position="1585"/>
        <end position="1604"/>
    </location>
</feature>
<dbReference type="GO" id="GO:0090110">
    <property type="term" value="P:COPII-coated vesicle cargo loading"/>
    <property type="evidence" value="ECO:0007669"/>
    <property type="project" value="TreeGrafter"/>
</dbReference>
<name>A0A9P7GUA7_9HYPO</name>
<dbReference type="Pfam" id="PF07304">
    <property type="entry name" value="SRA1"/>
    <property type="match status" value="1"/>
</dbReference>
<evidence type="ECO:0000259" key="19">
    <source>
        <dbReference type="Pfam" id="PF12931"/>
    </source>
</evidence>
<comment type="subcellular location">
    <subcellularLocation>
        <location evidence="1">Cytoplasmic vesicle</location>
        <location evidence="1">COPII-coated vesicle membrane</location>
        <topology evidence="1">Peripheral membrane protein</topology>
        <orientation evidence="1">Cytoplasmic side</orientation>
    </subcellularLocation>
    <subcellularLocation>
        <location evidence="2">Endoplasmic reticulum membrane</location>
        <topology evidence="2">Peripheral membrane protein</topology>
        <orientation evidence="2">Cytoplasmic side</orientation>
    </subcellularLocation>
</comment>
<evidence type="ECO:0000256" key="7">
    <source>
        <dbReference type="ARBA" id="ARBA00022574"/>
    </source>
</evidence>
<evidence type="ECO:0000256" key="8">
    <source>
        <dbReference type="ARBA" id="ARBA00022737"/>
    </source>
</evidence>
<keyword evidence="8" id="KW-0677">Repeat</keyword>
<feature type="domain" description="Sec16 Sec23-binding" evidence="19">
    <location>
        <begin position="564"/>
        <end position="784"/>
    </location>
</feature>
<dbReference type="InterPro" id="IPR028143">
    <property type="entry name" value="Get2/sif1"/>
</dbReference>
<dbReference type="Pfam" id="PF00400">
    <property type="entry name" value="WD40"/>
    <property type="match status" value="1"/>
</dbReference>
<evidence type="ECO:0000256" key="9">
    <source>
        <dbReference type="ARBA" id="ARBA00022824"/>
    </source>
</evidence>
<keyword evidence="9" id="KW-0256">Endoplasmic reticulum</keyword>
<reference evidence="20" key="1">
    <citation type="submission" date="2021-04" db="EMBL/GenBank/DDBJ databases">
        <title>Draft genome of Fusarium avenaceum strain F156N33, isolated from an atmospheric sample in Virginia.</title>
        <authorList>
            <person name="Yang S."/>
            <person name="Vinatzer B.A."/>
            <person name="Coleman J."/>
        </authorList>
    </citation>
    <scope>NUCLEOTIDE SEQUENCE</scope>
    <source>
        <strain evidence="20">F156N33</strain>
    </source>
</reference>
<evidence type="ECO:0000256" key="14">
    <source>
        <dbReference type="ARBA" id="ARBA00025471"/>
    </source>
</evidence>
<feature type="repeat" description="WD" evidence="15">
    <location>
        <begin position="163"/>
        <end position="205"/>
    </location>
</feature>
<feature type="region of interest" description="Disordered" evidence="16">
    <location>
        <begin position="1349"/>
        <end position="1435"/>
    </location>
</feature>
<dbReference type="InterPro" id="IPR036322">
    <property type="entry name" value="WD40_repeat_dom_sf"/>
</dbReference>
<dbReference type="GO" id="GO:0005789">
    <property type="term" value="C:endoplasmic reticulum membrane"/>
    <property type="evidence" value="ECO:0007669"/>
    <property type="project" value="UniProtKB-SubCell"/>
</dbReference>
<feature type="region of interest" description="Disordered" evidence="16">
    <location>
        <begin position="938"/>
        <end position="1222"/>
    </location>
</feature>
<comment type="function">
    <text evidence="14">Component of the coat protein complex II (COPII) which promotes the formation of transport vesicles from the endoplasmic reticulum (ER). The coat has two main functions, the physical deformation of the endoplasmic reticulum membrane into vesicles and the selection of cargo molecules.</text>
</comment>
<dbReference type="InterPro" id="IPR040251">
    <property type="entry name" value="SEC31-like"/>
</dbReference>
<feature type="compositionally biased region" description="Pro residues" evidence="16">
    <location>
        <begin position="1162"/>
        <end position="1187"/>
    </location>
</feature>
<dbReference type="InterPro" id="IPR024298">
    <property type="entry name" value="Sec16_Sec23-bd"/>
</dbReference>
<feature type="compositionally biased region" description="Low complexity" evidence="16">
    <location>
        <begin position="1044"/>
        <end position="1055"/>
    </location>
</feature>
<dbReference type="EMBL" id="JAGPUO010000023">
    <property type="protein sequence ID" value="KAG5656209.1"/>
    <property type="molecule type" value="Genomic_DNA"/>
</dbReference>
<dbReference type="Pfam" id="PF08690">
    <property type="entry name" value="GET2"/>
    <property type="match status" value="1"/>
</dbReference>
<dbReference type="PROSITE" id="PS50082">
    <property type="entry name" value="WD_REPEATS_2"/>
    <property type="match status" value="2"/>
</dbReference>
<feature type="compositionally biased region" description="Polar residues" evidence="16">
    <location>
        <begin position="953"/>
        <end position="962"/>
    </location>
</feature>
<feature type="region of interest" description="Disordered" evidence="16">
    <location>
        <begin position="851"/>
        <end position="896"/>
    </location>
</feature>
<evidence type="ECO:0000256" key="13">
    <source>
        <dbReference type="ARBA" id="ARBA00023329"/>
    </source>
</evidence>
<feature type="compositionally biased region" description="Acidic residues" evidence="16">
    <location>
        <begin position="485"/>
        <end position="504"/>
    </location>
</feature>
<dbReference type="FunFam" id="2.130.10.10:FF:000193">
    <property type="entry name" value="Protein transport protein SEC31, putative"/>
    <property type="match status" value="1"/>
</dbReference>
<evidence type="ECO:0000256" key="11">
    <source>
        <dbReference type="ARBA" id="ARBA00022927"/>
    </source>
</evidence>
<feature type="transmembrane region" description="Helical" evidence="17">
    <location>
        <begin position="1639"/>
        <end position="1660"/>
    </location>
</feature>
<sequence>MVRLREIPRTASFAWSPGAGKPTLVTGTRAGAVDVDFSGESKLELWDLALDDQQQGLELQPVASISTDARFYDVAWGPPNEDHPQGIIAGALENGSLDLWDAEKLIAGDSDALISQTSKHSGPIKAIEFNPLKPQILATAGAKGELFIYDVNDIANPFRLGNAAARSDDIECLAWNQKVSHILATGGNGGFVTVWDLKTKKASLTLNNNRKAVSSIAWDPNNSTKLLTATPDETNPVIMLWNLRNSNAPERTLQGHESGILSLSWCQQDADLLLSCGKDNRTIVWNPSTGERYGELPEVTNWTFLTRFNPHNPNLSATASFDGKITVQTLQNTNPDTSKAAAEKNLDDEDFFRAAQDQPQDASWSLAKAPNWFERPVGASFGFGGKIIVFRPNATQPGQKRSSKITITNFSIDSDISSATQKFQEDIAAGNITEICAERVEHAKTDEEKADWEVMKTLVGENPRGKIVEYLGFNKDDLTNGSAEETTEDADDDDDDDDDDEDEETKASAEDAKDNKKKRVSSFFEGTEGDGDDFLSDLAATKGAKTDNPFHLFSDSDTTIEKSITTALMLGNFTKATELCLKEDRFADAFLIANCGGQELVEKVQSAYLSRKSGMPSYMRLLGSVITKNLWDVVYNADLENWKETMAIVCTFSDPNEFSDLCEALGDRIDEEGDRKDASFCYLVGSKLEKVVSIWADELDEAEEAGLKEESEDSTFSVHARSLQNFIEKVTIFRQATKFQDSETSLTSDWKLSVLYDKYTEYADILAGHGQLETAQKYLDLLPSNYPAAELARNRVRLATKKPAAQSAARVPASSSRTSSRVQPTVAYQTPVPLTAANGPPGTITRDPYSNIIPGPGPVAPRTTGSPAQQYQPSTNPYQPQNNFAAPAQTGYGAGAGYQPHAQSGYTPAQSGYGAPAQSAYGAPAQAGYGAPTQLGYGAPAPLAPPPMGGPPRNTTPSSITPAANRKDMDNWNDVPLVTKAPPARRTTPSVQAITSPFSGQQGVGAPPPPPGASPYGQRTGSTPPPPPPKGPAPPRVQSPLAGPPQNFQAPPAAASGHNPYAPPPPAAGAIPSPMPSVVGRTASPYNAPPAGAPPTNRYAPTPAAQQQQQYNQPPGSAPPPGAASRPPAGSFGAPPQQSTPHGQYAPSPYGAPPSQQSAPPTGHPTGPPTGPPPMNRPGPPGGPPGGPLANSSPRPTPPPQSSTPPKARHPAGDRSHIPPNAQRLVDLLSQDMQRVASKAPSTFAPQVKDTQKRLGLLFDHLNNEELVKPDTIAQLSELASAIEAKDYEGAHKLQVELQRDKTEECGNWMVGVKRLISMSKATPVMSETTQSSEDAAAQRALEQTRLRKERREAKLKAGGSARLNKITGLGGRIPGDPEPAIASTTATDAPSPAPAPAASASVASPTADHADPDEVDISNHYYEPKRTATSRTKASEIPEPAISEDQLRQMMLGFDRGNASGSASPAPGGADEDPMMKMMSQLMAGAGLPAGSMPPFPGMSGAVPGQSPLVPPTAVRSSASTNLWRLLHALVALGLGIYIVILTPFTGSKIERERAALAGTTPADPLIAAAEPEMETELEHRKKLFFWTFATAETLLLTTRFFLDKRGSPPTGIVGTVMQFLPQPAKGYIEIVMRYGQIFTTVRSDMLACIFVLGAVAWFKG</sequence>
<keyword evidence="11" id="KW-0653">Protein transport</keyword>
<evidence type="ECO:0000256" key="4">
    <source>
        <dbReference type="ARBA" id="ARBA00013507"/>
    </source>
</evidence>
<evidence type="ECO:0000256" key="6">
    <source>
        <dbReference type="ARBA" id="ARBA00022448"/>
    </source>
</evidence>
<dbReference type="GO" id="GO:0030127">
    <property type="term" value="C:COPII vesicle coat"/>
    <property type="evidence" value="ECO:0007669"/>
    <property type="project" value="TreeGrafter"/>
</dbReference>
<comment type="similarity">
    <text evidence="3">Belongs to the WD repeat SEC31 family.</text>
</comment>
<dbReference type="Gene3D" id="2.130.10.10">
    <property type="entry name" value="YVTN repeat-like/Quinoprotein amine dehydrogenase"/>
    <property type="match status" value="1"/>
</dbReference>
<evidence type="ECO:0000313" key="21">
    <source>
        <dbReference type="Proteomes" id="UP000782241"/>
    </source>
</evidence>
<feature type="compositionally biased region" description="Low complexity" evidence="16">
    <location>
        <begin position="1123"/>
        <end position="1136"/>
    </location>
</feature>
<dbReference type="FunFam" id="1.20.940.10:FF:000007">
    <property type="entry name" value="Protein transport protein (SEC31), putative"/>
    <property type="match status" value="1"/>
</dbReference>
<organism evidence="20 21">
    <name type="scientific">Fusarium avenaceum</name>
    <dbReference type="NCBI Taxonomy" id="40199"/>
    <lineage>
        <taxon>Eukaryota</taxon>
        <taxon>Fungi</taxon>
        <taxon>Dikarya</taxon>
        <taxon>Ascomycota</taxon>
        <taxon>Pezizomycotina</taxon>
        <taxon>Sordariomycetes</taxon>
        <taxon>Hypocreomycetidae</taxon>
        <taxon>Hypocreales</taxon>
        <taxon>Nectriaceae</taxon>
        <taxon>Fusarium</taxon>
        <taxon>Fusarium tricinctum species complex</taxon>
    </lineage>
</organism>
<evidence type="ECO:0000256" key="16">
    <source>
        <dbReference type="SAM" id="MobiDB-lite"/>
    </source>
</evidence>
<feature type="domain" description="SRA1/Sec31" evidence="18">
    <location>
        <begin position="1188"/>
        <end position="1321"/>
    </location>
</feature>
<dbReference type="GO" id="GO:0007029">
    <property type="term" value="P:endoplasmic reticulum organization"/>
    <property type="evidence" value="ECO:0007669"/>
    <property type="project" value="TreeGrafter"/>
</dbReference>
<dbReference type="Pfam" id="PF12931">
    <property type="entry name" value="TPR_Sec16"/>
    <property type="match status" value="1"/>
</dbReference>
<comment type="caution">
    <text evidence="20">The sequence shown here is derived from an EMBL/GenBank/DDBJ whole genome shotgun (WGS) entry which is preliminary data.</text>
</comment>
<dbReference type="SMART" id="SM00320">
    <property type="entry name" value="WD40"/>
    <property type="match status" value="6"/>
</dbReference>
<evidence type="ECO:0000256" key="2">
    <source>
        <dbReference type="ARBA" id="ARBA00004397"/>
    </source>
</evidence>
<dbReference type="Gene3D" id="1.25.40.1030">
    <property type="match status" value="1"/>
</dbReference>
<dbReference type="SUPFAM" id="SSF50978">
    <property type="entry name" value="WD40 repeat-like"/>
    <property type="match status" value="1"/>
</dbReference>
<dbReference type="InterPro" id="IPR009917">
    <property type="entry name" value="SRA1/Sec31"/>
</dbReference>
<protein>
    <recommendedName>
        <fullName evidence="5">Protein transport protein SEC31</fullName>
    </recommendedName>
    <alternativeName>
        <fullName evidence="4">Protein transport protein sec31</fullName>
    </alternativeName>
</protein>
<evidence type="ECO:0000256" key="12">
    <source>
        <dbReference type="ARBA" id="ARBA00023136"/>
    </source>
</evidence>
<accession>A0A9P7GUA7</accession>
<evidence type="ECO:0000313" key="20">
    <source>
        <dbReference type="EMBL" id="KAG5656209.1"/>
    </source>
</evidence>
<keyword evidence="10" id="KW-0931">ER-Golgi transport</keyword>
<evidence type="ECO:0000256" key="3">
    <source>
        <dbReference type="ARBA" id="ARBA00009358"/>
    </source>
</evidence>
<evidence type="ECO:0000256" key="10">
    <source>
        <dbReference type="ARBA" id="ARBA00022892"/>
    </source>
</evidence>
<feature type="compositionally biased region" description="Pro residues" evidence="16">
    <location>
        <begin position="1023"/>
        <end position="1037"/>
    </location>
</feature>
<gene>
    <name evidence="20" type="ORF">KAF25_009085</name>
</gene>
<keyword evidence="17" id="KW-1133">Transmembrane helix</keyword>
<keyword evidence="17" id="KW-0812">Transmembrane</keyword>
<dbReference type="GO" id="GO:0015031">
    <property type="term" value="P:protein transport"/>
    <property type="evidence" value="ECO:0007669"/>
    <property type="project" value="UniProtKB-KW"/>
</dbReference>
<dbReference type="PANTHER" id="PTHR13923:SF11">
    <property type="entry name" value="SECRETORY 31, ISOFORM D"/>
    <property type="match status" value="1"/>
</dbReference>
<feature type="compositionally biased region" description="Polar residues" evidence="16">
    <location>
        <begin position="813"/>
        <end position="824"/>
    </location>
</feature>
<feature type="transmembrane region" description="Helical" evidence="17">
    <location>
        <begin position="1524"/>
        <end position="1546"/>
    </location>
</feature>
<feature type="compositionally biased region" description="Low complexity" evidence="16">
    <location>
        <begin position="1100"/>
        <end position="1115"/>
    </location>
</feature>
<keyword evidence="6" id="KW-0813">Transport</keyword>
<evidence type="ECO:0000256" key="15">
    <source>
        <dbReference type="PROSITE-ProRule" id="PRU00221"/>
    </source>
</evidence>
<evidence type="ECO:0000256" key="5">
    <source>
        <dbReference type="ARBA" id="ARBA00021236"/>
    </source>
</evidence>
<keyword evidence="7 15" id="KW-0853">WD repeat</keyword>
<feature type="region of interest" description="Disordered" evidence="16">
    <location>
        <begin position="477"/>
        <end position="513"/>
    </location>
</feature>
<feature type="repeat" description="WD" evidence="15">
    <location>
        <begin position="253"/>
        <end position="295"/>
    </location>
</feature>
<evidence type="ECO:0000259" key="18">
    <source>
        <dbReference type="Pfam" id="PF07304"/>
    </source>
</evidence>
<keyword evidence="21" id="KW-1185">Reference proteome</keyword>
<dbReference type="InterPro" id="IPR015943">
    <property type="entry name" value="WD40/YVTN_repeat-like_dom_sf"/>
</dbReference>
<dbReference type="PANTHER" id="PTHR13923">
    <property type="entry name" value="SEC31-RELATED PROTEIN"/>
    <property type="match status" value="1"/>
</dbReference>
<evidence type="ECO:0000256" key="17">
    <source>
        <dbReference type="SAM" id="Phobius"/>
    </source>
</evidence>
<keyword evidence="12 17" id="KW-0472">Membrane</keyword>
<keyword evidence="13" id="KW-0968">Cytoplasmic vesicle</keyword>
<feature type="compositionally biased region" description="Low complexity" evidence="16">
    <location>
        <begin position="1380"/>
        <end position="1408"/>
    </location>
</feature>